<accession>A0ABD5PR82</accession>
<dbReference type="Proteomes" id="UP001595898">
    <property type="component" value="Unassembled WGS sequence"/>
</dbReference>
<keyword evidence="2" id="KW-1185">Reference proteome</keyword>
<dbReference type="InterPro" id="IPR050484">
    <property type="entry name" value="Transf_Hexapept/Carb_Anhydrase"/>
</dbReference>
<dbReference type="RefSeq" id="WP_250140209.1">
    <property type="nucleotide sequence ID" value="NZ_JALIQP010000002.1"/>
</dbReference>
<dbReference type="InterPro" id="IPR011004">
    <property type="entry name" value="Trimer_LpxA-like_sf"/>
</dbReference>
<protein>
    <submittedName>
        <fullName evidence="1">Gamma carbonic anhydrase family protein</fullName>
    </submittedName>
</protein>
<dbReference type="AlphaFoldDB" id="A0ABD5PR82"/>
<dbReference type="Gene3D" id="2.160.10.10">
    <property type="entry name" value="Hexapeptide repeat proteins"/>
    <property type="match status" value="1"/>
</dbReference>
<dbReference type="InterPro" id="IPR047324">
    <property type="entry name" value="LbH_gamma_CA-like"/>
</dbReference>
<dbReference type="PANTHER" id="PTHR13061:SF29">
    <property type="entry name" value="GAMMA CARBONIC ANHYDRASE-LIKE 1, MITOCHONDRIAL-RELATED"/>
    <property type="match status" value="1"/>
</dbReference>
<sequence length="172" mass="18100">MVDSRTYEFEGASPTINDAAHVSRDAVLVGDVEVAADASVWPGVVLRGDIGPVRVGRQAHVGDNATIHASTLEPEVMVGHGAVLNEATVEERALVGFNTTVNTDATIGERSIVAAGTVIPDDYDIPPASFVRGVPAEVTPLADTGIDPDAVFEEFSSGEYTNLAQRHEDLFS</sequence>
<dbReference type="SUPFAM" id="SSF51161">
    <property type="entry name" value="Trimeric LpxA-like enzymes"/>
    <property type="match status" value="1"/>
</dbReference>
<proteinExistence type="predicted"/>
<name>A0ABD5PR82_9EURY</name>
<evidence type="ECO:0000313" key="1">
    <source>
        <dbReference type="EMBL" id="MFC4543105.1"/>
    </source>
</evidence>
<dbReference type="PANTHER" id="PTHR13061">
    <property type="entry name" value="DYNACTIN SUBUNIT P25"/>
    <property type="match status" value="1"/>
</dbReference>
<evidence type="ECO:0000313" key="2">
    <source>
        <dbReference type="Proteomes" id="UP001595898"/>
    </source>
</evidence>
<organism evidence="1 2">
    <name type="scientific">Halosolutus amylolyticus</name>
    <dbReference type="NCBI Taxonomy" id="2932267"/>
    <lineage>
        <taxon>Archaea</taxon>
        <taxon>Methanobacteriati</taxon>
        <taxon>Methanobacteriota</taxon>
        <taxon>Stenosarchaea group</taxon>
        <taxon>Halobacteria</taxon>
        <taxon>Halobacteriales</taxon>
        <taxon>Natrialbaceae</taxon>
        <taxon>Halosolutus</taxon>
    </lineage>
</organism>
<reference evidence="1 2" key="1">
    <citation type="journal article" date="2019" name="Int. J. Syst. Evol. Microbiol.">
        <title>The Global Catalogue of Microorganisms (GCM) 10K type strain sequencing project: providing services to taxonomists for standard genome sequencing and annotation.</title>
        <authorList>
            <consortium name="The Broad Institute Genomics Platform"/>
            <consortium name="The Broad Institute Genome Sequencing Center for Infectious Disease"/>
            <person name="Wu L."/>
            <person name="Ma J."/>
        </authorList>
    </citation>
    <scope>NUCLEOTIDE SEQUENCE [LARGE SCALE GENOMIC DNA]</scope>
    <source>
        <strain evidence="1 2">WLHS5</strain>
    </source>
</reference>
<gene>
    <name evidence="1" type="ORF">ACFO5R_14340</name>
</gene>
<dbReference type="EMBL" id="JBHSFA010000007">
    <property type="protein sequence ID" value="MFC4543105.1"/>
    <property type="molecule type" value="Genomic_DNA"/>
</dbReference>
<comment type="caution">
    <text evidence="1">The sequence shown here is derived from an EMBL/GenBank/DDBJ whole genome shotgun (WGS) entry which is preliminary data.</text>
</comment>
<dbReference type="CDD" id="cd04645">
    <property type="entry name" value="LbH_gamma_CA_like"/>
    <property type="match status" value="1"/>
</dbReference>